<dbReference type="EMBL" id="MEUA01000041">
    <property type="protein sequence ID" value="OGC14098.1"/>
    <property type="molecule type" value="Genomic_DNA"/>
</dbReference>
<protein>
    <submittedName>
        <fullName evidence="1">Uncharacterized protein</fullName>
    </submittedName>
</protein>
<name>A0A1F4S0Z1_UNCSA</name>
<gene>
    <name evidence="1" type="ORF">A2290_06300</name>
</gene>
<evidence type="ECO:0000313" key="2">
    <source>
        <dbReference type="Proteomes" id="UP000177905"/>
    </source>
</evidence>
<dbReference type="AlphaFoldDB" id="A0A1F4S0Z1"/>
<dbReference type="Proteomes" id="UP000177905">
    <property type="component" value="Unassembled WGS sequence"/>
</dbReference>
<organism evidence="1 2">
    <name type="scientific">candidate division WOR-1 bacterium RIFOXYB2_FULL_36_35</name>
    <dbReference type="NCBI Taxonomy" id="1802578"/>
    <lineage>
        <taxon>Bacteria</taxon>
        <taxon>Bacillati</taxon>
        <taxon>Saganbacteria</taxon>
    </lineage>
</organism>
<sequence length="82" mass="9445">MIKINSRSPGSGKTYKVKDLVDETQELIKQEIERLAFDQTSNKKNLTKEQLEKLRLLAQGLSYEVIAGRGKFKEFENDKNIT</sequence>
<accession>A0A1F4S0Z1</accession>
<comment type="caution">
    <text evidence="1">The sequence shown here is derived from an EMBL/GenBank/DDBJ whole genome shotgun (WGS) entry which is preliminary data.</text>
</comment>
<evidence type="ECO:0000313" key="1">
    <source>
        <dbReference type="EMBL" id="OGC14098.1"/>
    </source>
</evidence>
<proteinExistence type="predicted"/>
<reference evidence="1 2" key="1">
    <citation type="journal article" date="2016" name="Nat. Commun.">
        <title>Thousands of microbial genomes shed light on interconnected biogeochemical processes in an aquifer system.</title>
        <authorList>
            <person name="Anantharaman K."/>
            <person name="Brown C.T."/>
            <person name="Hug L.A."/>
            <person name="Sharon I."/>
            <person name="Castelle C.J."/>
            <person name="Probst A.J."/>
            <person name="Thomas B.C."/>
            <person name="Singh A."/>
            <person name="Wilkins M.J."/>
            <person name="Karaoz U."/>
            <person name="Brodie E.L."/>
            <person name="Williams K.H."/>
            <person name="Hubbard S.S."/>
            <person name="Banfield J.F."/>
        </authorList>
    </citation>
    <scope>NUCLEOTIDE SEQUENCE [LARGE SCALE GENOMIC DNA]</scope>
</reference>